<sequence length="218" mass="24599">MANLMNDDIIYTLCSYLDVVSLSCLAAAHPRWSTVVHHYLKNTIMCFSLKLNFSRAADVECTVTGSFSPGTIEYKTDRSGWKKIPEYAWKYLPLTVIPVYALEITQVTVSSLEYEFCRLDVARRVLQEVTLCPGGSADLGYASADESGEPLLPRDYLTKFKSLRYSGDIVTFERDLFAMMDFDRVEIYIDGDISAPLACWMDVFVEVAHFSMTISVSN</sequence>
<accession>A0A183G3Z0</accession>
<dbReference type="AlphaFoldDB" id="A0A183G3Z0"/>
<dbReference type="OrthoDB" id="5881494at2759"/>
<dbReference type="WBParaSite" id="HPBE_0001618001-mRNA-1">
    <property type="protein sequence ID" value="HPBE_0001618001-mRNA-1"/>
    <property type="gene ID" value="HPBE_0001618001"/>
</dbReference>
<evidence type="ECO:0000313" key="2">
    <source>
        <dbReference type="Proteomes" id="UP000050761"/>
    </source>
</evidence>
<accession>A0A3P7ZU85</accession>
<reference evidence="1 2" key="1">
    <citation type="submission" date="2018-11" db="EMBL/GenBank/DDBJ databases">
        <authorList>
            <consortium name="Pathogen Informatics"/>
        </authorList>
    </citation>
    <scope>NUCLEOTIDE SEQUENCE [LARGE SCALE GENOMIC DNA]</scope>
</reference>
<proteinExistence type="predicted"/>
<name>A0A183G3Z0_HELPZ</name>
<dbReference type="EMBL" id="UZAH01029273">
    <property type="protein sequence ID" value="VDP05187.1"/>
    <property type="molecule type" value="Genomic_DNA"/>
</dbReference>
<protein>
    <submittedName>
        <fullName evidence="3">F-box domain-containing protein</fullName>
    </submittedName>
</protein>
<gene>
    <name evidence="1" type="ORF">HPBE_LOCUS16179</name>
</gene>
<dbReference type="Proteomes" id="UP000050761">
    <property type="component" value="Unassembled WGS sequence"/>
</dbReference>
<keyword evidence="2" id="KW-1185">Reference proteome</keyword>
<evidence type="ECO:0000313" key="1">
    <source>
        <dbReference type="EMBL" id="VDP05187.1"/>
    </source>
</evidence>
<organism evidence="2 3">
    <name type="scientific">Heligmosomoides polygyrus</name>
    <name type="common">Parasitic roundworm</name>
    <dbReference type="NCBI Taxonomy" id="6339"/>
    <lineage>
        <taxon>Eukaryota</taxon>
        <taxon>Metazoa</taxon>
        <taxon>Ecdysozoa</taxon>
        <taxon>Nematoda</taxon>
        <taxon>Chromadorea</taxon>
        <taxon>Rhabditida</taxon>
        <taxon>Rhabditina</taxon>
        <taxon>Rhabditomorpha</taxon>
        <taxon>Strongyloidea</taxon>
        <taxon>Heligmosomidae</taxon>
        <taxon>Heligmosomoides</taxon>
    </lineage>
</organism>
<evidence type="ECO:0000313" key="3">
    <source>
        <dbReference type="WBParaSite" id="HPBE_0001618001-mRNA-1"/>
    </source>
</evidence>
<reference evidence="3" key="2">
    <citation type="submission" date="2019-09" db="UniProtKB">
        <authorList>
            <consortium name="WormBaseParasite"/>
        </authorList>
    </citation>
    <scope>IDENTIFICATION</scope>
</reference>